<dbReference type="GO" id="GO:0015141">
    <property type="term" value="F:succinate transmembrane transporter activity"/>
    <property type="evidence" value="ECO:0007669"/>
    <property type="project" value="UniProtKB-ARBA"/>
</dbReference>
<feature type="region of interest" description="Disordered" evidence="7">
    <location>
        <begin position="194"/>
        <end position="216"/>
    </location>
</feature>
<proteinExistence type="inferred from homology"/>
<dbReference type="InterPro" id="IPR031312">
    <property type="entry name" value="Na/sul_symport_CS"/>
</dbReference>
<feature type="transmembrane region" description="Helical" evidence="8">
    <location>
        <begin position="38"/>
        <end position="69"/>
    </location>
</feature>
<sequence>MKITKDIARVFNILVVVLTPVLLLPLPFVVGTQESKCAYIVFIMAIYWITEALPIAVTSLLPIILTPLVGLGSAKEVSSHYLSDTSMLFLGGLIIAVAIEHWNIHKRLALAILMYVGTETRWLMLGLMLPTWLLSMWISNTATTAMMIPITNAILVQLKEANVPIEEIVTEVYDNDALKLEDIEVNGVIKKNGQPTSTDIKKTDKTSNYKAEPEDNMNQTESKAHLEICKMMSICIAHAANCGGLGSLTGTGPNVVFKGQSDICFESSRAYETPVTFSSWFAFGLPISAIMLLLSWIWLQLYFLGKGCLQFCSGNAESKSRIKSLLRKEYASLGPIETVSNSTPAIVLSCSLFVFPSRLRNFSEKGPIPPLLTWTIVEKKLPWGVVILLGGGFALAFVSQEYGLSKWLGTQLAVLKPLDSWIVNMILCIIVAAATEVTSNVAMCTLLMPILAELSLQLEVNPLYFMFPAAIATSFAFMLPVATPPNAVVFAYGYLKVIDMVRIVGYDLVYVY</sequence>
<evidence type="ECO:0000313" key="10">
    <source>
        <dbReference type="Proteomes" id="UP000596742"/>
    </source>
</evidence>
<dbReference type="PANTHER" id="PTHR10283:SF82">
    <property type="entry name" value="SOLUTE CARRIER FAMILY 13 MEMBER 2"/>
    <property type="match status" value="1"/>
</dbReference>
<dbReference type="Proteomes" id="UP000596742">
    <property type="component" value="Unassembled WGS sequence"/>
</dbReference>
<keyword evidence="3" id="KW-0813">Transport</keyword>
<feature type="compositionally biased region" description="Basic and acidic residues" evidence="7">
    <location>
        <begin position="199"/>
        <end position="213"/>
    </location>
</feature>
<dbReference type="OrthoDB" id="6493944at2759"/>
<feature type="transmembrane region" description="Helical" evidence="8">
    <location>
        <begin position="420"/>
        <end position="451"/>
    </location>
</feature>
<keyword evidence="10" id="KW-1185">Reference proteome</keyword>
<gene>
    <name evidence="9" type="ORF">MGAL_10B073214</name>
</gene>
<evidence type="ECO:0000256" key="7">
    <source>
        <dbReference type="SAM" id="MobiDB-lite"/>
    </source>
</evidence>
<comment type="caution">
    <text evidence="9">The sequence shown here is derived from an EMBL/GenBank/DDBJ whole genome shotgun (WGS) entry which is preliminary data.</text>
</comment>
<feature type="transmembrane region" description="Helical" evidence="8">
    <location>
        <begin position="277"/>
        <end position="299"/>
    </location>
</feature>
<feature type="transmembrane region" description="Helical" evidence="8">
    <location>
        <begin position="81"/>
        <end position="102"/>
    </location>
</feature>
<evidence type="ECO:0000256" key="6">
    <source>
        <dbReference type="ARBA" id="ARBA00023136"/>
    </source>
</evidence>
<evidence type="ECO:0000256" key="3">
    <source>
        <dbReference type="ARBA" id="ARBA00022448"/>
    </source>
</evidence>
<protein>
    <submittedName>
        <fullName evidence="9">Uncharacterized protein</fullName>
    </submittedName>
</protein>
<evidence type="ECO:0000313" key="9">
    <source>
        <dbReference type="EMBL" id="VDI56403.1"/>
    </source>
</evidence>
<dbReference type="PANTHER" id="PTHR10283">
    <property type="entry name" value="SOLUTE CARRIER FAMILY 13 MEMBER"/>
    <property type="match status" value="1"/>
</dbReference>
<evidence type="ECO:0000256" key="1">
    <source>
        <dbReference type="ARBA" id="ARBA00004141"/>
    </source>
</evidence>
<evidence type="ECO:0000256" key="2">
    <source>
        <dbReference type="ARBA" id="ARBA00006772"/>
    </source>
</evidence>
<feature type="transmembrane region" description="Helical" evidence="8">
    <location>
        <begin position="381"/>
        <end position="400"/>
    </location>
</feature>
<dbReference type="InterPro" id="IPR001898">
    <property type="entry name" value="SLC13A/DASS"/>
</dbReference>
<dbReference type="Pfam" id="PF00939">
    <property type="entry name" value="Na_sulph_symp"/>
    <property type="match status" value="1"/>
</dbReference>
<reference evidence="9" key="1">
    <citation type="submission" date="2018-11" db="EMBL/GenBank/DDBJ databases">
        <authorList>
            <person name="Alioto T."/>
            <person name="Alioto T."/>
        </authorList>
    </citation>
    <scope>NUCLEOTIDE SEQUENCE</scope>
</reference>
<evidence type="ECO:0000256" key="4">
    <source>
        <dbReference type="ARBA" id="ARBA00022692"/>
    </source>
</evidence>
<evidence type="ECO:0000256" key="8">
    <source>
        <dbReference type="SAM" id="Phobius"/>
    </source>
</evidence>
<keyword evidence="6 8" id="KW-0472">Membrane</keyword>
<organism evidence="9 10">
    <name type="scientific">Mytilus galloprovincialis</name>
    <name type="common">Mediterranean mussel</name>
    <dbReference type="NCBI Taxonomy" id="29158"/>
    <lineage>
        <taxon>Eukaryota</taxon>
        <taxon>Metazoa</taxon>
        <taxon>Spiralia</taxon>
        <taxon>Lophotrochozoa</taxon>
        <taxon>Mollusca</taxon>
        <taxon>Bivalvia</taxon>
        <taxon>Autobranchia</taxon>
        <taxon>Pteriomorphia</taxon>
        <taxon>Mytilida</taxon>
        <taxon>Mytiloidea</taxon>
        <taxon>Mytilidae</taxon>
        <taxon>Mytilinae</taxon>
        <taxon>Mytilus</taxon>
    </lineage>
</organism>
<keyword evidence="4 8" id="KW-0812">Transmembrane</keyword>
<accession>A0A8B6FZ80</accession>
<comment type="subcellular location">
    <subcellularLocation>
        <location evidence="1">Membrane</location>
        <topology evidence="1">Multi-pass membrane protein</topology>
    </subcellularLocation>
</comment>
<name>A0A8B6FZ80_MYTGA</name>
<comment type="similarity">
    <text evidence="2">Belongs to the SLC13A/DASS transporter (TC 2.A.47) family. NADC subfamily.</text>
</comment>
<dbReference type="EMBL" id="UYJE01007605">
    <property type="protein sequence ID" value="VDI56403.1"/>
    <property type="molecule type" value="Genomic_DNA"/>
</dbReference>
<feature type="transmembrane region" description="Helical" evidence="8">
    <location>
        <begin position="463"/>
        <end position="482"/>
    </location>
</feature>
<evidence type="ECO:0000256" key="5">
    <source>
        <dbReference type="ARBA" id="ARBA00022989"/>
    </source>
</evidence>
<dbReference type="AlphaFoldDB" id="A0A8B6FZ80"/>
<feature type="transmembrane region" description="Helical" evidence="8">
    <location>
        <begin position="7"/>
        <end position="26"/>
    </location>
</feature>
<keyword evidence="5 8" id="KW-1133">Transmembrane helix</keyword>
<dbReference type="GO" id="GO:0005886">
    <property type="term" value="C:plasma membrane"/>
    <property type="evidence" value="ECO:0007669"/>
    <property type="project" value="TreeGrafter"/>
</dbReference>
<dbReference type="PROSITE" id="PS01271">
    <property type="entry name" value="NA_SULFATE"/>
    <property type="match status" value="1"/>
</dbReference>